<evidence type="ECO:0000256" key="4">
    <source>
        <dbReference type="ARBA" id="ARBA00023054"/>
    </source>
</evidence>
<reference evidence="9 10" key="1">
    <citation type="journal article" date="2018" name="BMC Genomics">
        <title>Genomic comparison of Trypanosoma conorhini and Trypanosoma rangeli to Trypanosoma cruzi strains of high and low virulence.</title>
        <authorList>
            <person name="Bradwell K.R."/>
            <person name="Koparde V.N."/>
            <person name="Matveyev A.V."/>
            <person name="Serrano M.G."/>
            <person name="Alves J.M."/>
            <person name="Parikh H."/>
            <person name="Huang B."/>
            <person name="Lee V."/>
            <person name="Espinosa-Alvarez O."/>
            <person name="Ortiz P.A."/>
            <person name="Costa-Martins A.G."/>
            <person name="Teixeira M.M."/>
            <person name="Buck G.A."/>
        </authorList>
    </citation>
    <scope>NUCLEOTIDE SEQUENCE [LARGE SCALE GENOMIC DNA]</scope>
    <source>
        <strain evidence="9 10">025E</strain>
    </source>
</reference>
<evidence type="ECO:0000256" key="8">
    <source>
        <dbReference type="SAM" id="MobiDB-lite"/>
    </source>
</evidence>
<evidence type="ECO:0000256" key="7">
    <source>
        <dbReference type="SAM" id="Coils"/>
    </source>
</evidence>
<keyword evidence="6" id="KW-0966">Cell projection</keyword>
<dbReference type="OrthoDB" id="438545at2759"/>
<dbReference type="GO" id="GO:0030992">
    <property type="term" value="C:intraciliary transport particle B"/>
    <property type="evidence" value="ECO:0007669"/>
    <property type="project" value="TreeGrafter"/>
</dbReference>
<sequence>MSFREVRSFVETMRLLGYPNLISMESFRTPNVVLVADCLFWLIKRYEPSAEIVYEIEREGDRIFFFKQICEVALAKGRVKLNIKKLYQSDGNAVQEMLVLASVLKRAMAATGAEEVDYTGVQQMVAQKNVQDAKRVQQLCSDLTSDGSELFFLIEEEIAQRGERQRVLSRATEVGEFERRLRDVLLSVGKQIEQLQTSITNLGADETTLEQKIESKKTQLERAQKRLKSLMAVRPAFMEEYEKHEGELQSQFVVYLEQYRNLEYLEYELAKFNAAEDAVLEEHETRLRVMRERLRKEELSAIRGEAGHKRVAARPGEEFNPFTKKPQPGVGGGRLEDGAEASAAGRGRGAAGDRSSESGSSKGSRGEDPPRPHAALGRPRQSPLASAEAPTRRNGDGGGRNGVMGPEPRQAEMMSSDMRKVHAVTPGSSTDYAAIALARGPDTSADEGDESDESESDLSEDDSVSESDSDIDTSDVSTDSGDTDNGSSI</sequence>
<gene>
    <name evidence="9" type="ORF">Tco025E_03945</name>
</gene>
<dbReference type="GO" id="GO:0005929">
    <property type="term" value="C:cilium"/>
    <property type="evidence" value="ECO:0007669"/>
    <property type="project" value="UniProtKB-SubCell"/>
</dbReference>
<dbReference type="PANTHER" id="PTHR21547">
    <property type="entry name" value="CLUSTERIN ASSOCIATED PROTEIN 1"/>
    <property type="match status" value="1"/>
</dbReference>
<dbReference type="EMBL" id="MKKU01000190">
    <property type="protein sequence ID" value="RNF19979.1"/>
    <property type="molecule type" value="Genomic_DNA"/>
</dbReference>
<dbReference type="AlphaFoldDB" id="A0A422PQF7"/>
<evidence type="ECO:0000256" key="3">
    <source>
        <dbReference type="ARBA" id="ARBA00022794"/>
    </source>
</evidence>
<keyword evidence="4 7" id="KW-0175">Coiled coil</keyword>
<dbReference type="GeneID" id="40317556"/>
<comment type="subcellular location">
    <subcellularLocation>
        <location evidence="1">Cell projection</location>
        <location evidence="1">Cilium</location>
    </subcellularLocation>
</comment>
<feature type="compositionally biased region" description="Acidic residues" evidence="8">
    <location>
        <begin position="444"/>
        <end position="473"/>
    </location>
</feature>
<evidence type="ECO:0000313" key="9">
    <source>
        <dbReference type="EMBL" id="RNF19979.1"/>
    </source>
</evidence>
<protein>
    <submittedName>
        <fullName evidence="9">Clusterin-associated protein 1</fullName>
    </submittedName>
</protein>
<organism evidence="9 10">
    <name type="scientific">Trypanosoma conorhini</name>
    <dbReference type="NCBI Taxonomy" id="83891"/>
    <lineage>
        <taxon>Eukaryota</taxon>
        <taxon>Discoba</taxon>
        <taxon>Euglenozoa</taxon>
        <taxon>Kinetoplastea</taxon>
        <taxon>Metakinetoplastina</taxon>
        <taxon>Trypanosomatida</taxon>
        <taxon>Trypanosomatidae</taxon>
        <taxon>Trypanosoma</taxon>
    </lineage>
</organism>
<feature type="coiled-coil region" evidence="7">
    <location>
        <begin position="206"/>
        <end position="233"/>
    </location>
</feature>
<evidence type="ECO:0000256" key="5">
    <source>
        <dbReference type="ARBA" id="ARBA00023069"/>
    </source>
</evidence>
<feature type="region of interest" description="Disordered" evidence="8">
    <location>
        <begin position="306"/>
        <end position="489"/>
    </location>
</feature>
<accession>A0A422PQF7</accession>
<dbReference type="RefSeq" id="XP_029229053.1">
    <property type="nucleotide sequence ID" value="XM_029370861.1"/>
</dbReference>
<keyword evidence="3" id="KW-0970">Cilium biogenesis/degradation</keyword>
<dbReference type="InterPro" id="IPR019366">
    <property type="entry name" value="Clusterin-associated_protein-1"/>
</dbReference>
<feature type="compositionally biased region" description="Low complexity" evidence="8">
    <location>
        <begin position="474"/>
        <end position="489"/>
    </location>
</feature>
<keyword evidence="10" id="KW-1185">Reference proteome</keyword>
<dbReference type="PANTHER" id="PTHR21547:SF0">
    <property type="entry name" value="CLUSTERIN-ASSOCIATED PROTEIN 1"/>
    <property type="match status" value="1"/>
</dbReference>
<dbReference type="Proteomes" id="UP000284403">
    <property type="component" value="Unassembled WGS sequence"/>
</dbReference>
<dbReference type="Pfam" id="PF10234">
    <property type="entry name" value="Cluap1"/>
    <property type="match status" value="1"/>
</dbReference>
<evidence type="ECO:0000256" key="2">
    <source>
        <dbReference type="ARBA" id="ARBA00008340"/>
    </source>
</evidence>
<dbReference type="GO" id="GO:0060271">
    <property type="term" value="P:cilium assembly"/>
    <property type="evidence" value="ECO:0007669"/>
    <property type="project" value="TreeGrafter"/>
</dbReference>
<dbReference type="GO" id="GO:0005815">
    <property type="term" value="C:microtubule organizing center"/>
    <property type="evidence" value="ECO:0007669"/>
    <property type="project" value="TreeGrafter"/>
</dbReference>
<comment type="similarity">
    <text evidence="2">Belongs to the CLUAP1 family.</text>
</comment>
<proteinExistence type="inferred from homology"/>
<name>A0A422PQF7_9TRYP</name>
<evidence type="ECO:0000313" key="10">
    <source>
        <dbReference type="Proteomes" id="UP000284403"/>
    </source>
</evidence>
<evidence type="ECO:0000256" key="1">
    <source>
        <dbReference type="ARBA" id="ARBA00004138"/>
    </source>
</evidence>
<evidence type="ECO:0000256" key="6">
    <source>
        <dbReference type="ARBA" id="ARBA00023273"/>
    </source>
</evidence>
<comment type="caution">
    <text evidence="9">The sequence shown here is derived from an EMBL/GenBank/DDBJ whole genome shotgun (WGS) entry which is preliminary data.</text>
</comment>
<keyword evidence="5" id="KW-0969">Cilium</keyword>